<reference evidence="2 3" key="1">
    <citation type="submission" date="2022-05" db="EMBL/GenBank/DDBJ databases">
        <title>Luteimonas sp. SX5, whole genome shotgun sequencing project.</title>
        <authorList>
            <person name="Zhao G."/>
            <person name="Shen L."/>
        </authorList>
    </citation>
    <scope>NUCLEOTIDE SEQUENCE [LARGE SCALE GENOMIC DNA]</scope>
    <source>
        <strain evidence="2 3">SX5</strain>
    </source>
</reference>
<accession>A0ABT0MH51</accession>
<gene>
    <name evidence="2" type="ORF">M2650_06100</name>
</gene>
<evidence type="ECO:0000259" key="1">
    <source>
        <dbReference type="Pfam" id="PF04993"/>
    </source>
</evidence>
<organism evidence="2 3">
    <name type="scientific">Luteimonas galliterrae</name>
    <dbReference type="NCBI Taxonomy" id="2940486"/>
    <lineage>
        <taxon>Bacteria</taxon>
        <taxon>Pseudomonadati</taxon>
        <taxon>Pseudomonadota</taxon>
        <taxon>Gammaproteobacteria</taxon>
        <taxon>Lysobacterales</taxon>
        <taxon>Lysobacteraceae</taxon>
        <taxon>Luteimonas</taxon>
    </lineage>
</organism>
<dbReference type="Gene3D" id="3.30.1460.30">
    <property type="entry name" value="YgaC/TfoX-N like chaperone"/>
    <property type="match status" value="1"/>
</dbReference>
<dbReference type="EMBL" id="JAMBEP010000001">
    <property type="protein sequence ID" value="MCL1634203.1"/>
    <property type="molecule type" value="Genomic_DNA"/>
</dbReference>
<dbReference type="PANTHER" id="PTHR36121">
    <property type="entry name" value="PROTEIN SXY"/>
    <property type="match status" value="1"/>
</dbReference>
<name>A0ABT0MH51_9GAMM</name>
<dbReference type="InterPro" id="IPR007076">
    <property type="entry name" value="TfoX_N"/>
</dbReference>
<dbReference type="Pfam" id="PF04993">
    <property type="entry name" value="TfoX_N"/>
    <property type="match status" value="1"/>
</dbReference>
<comment type="caution">
    <text evidence="2">The sequence shown here is derived from an EMBL/GenBank/DDBJ whole genome shotgun (WGS) entry which is preliminary data.</text>
</comment>
<keyword evidence="3" id="KW-1185">Reference proteome</keyword>
<evidence type="ECO:0000313" key="2">
    <source>
        <dbReference type="EMBL" id="MCL1634203.1"/>
    </source>
</evidence>
<feature type="domain" description="TfoX N-terminal" evidence="1">
    <location>
        <begin position="13"/>
        <end position="105"/>
    </location>
</feature>
<proteinExistence type="predicted"/>
<dbReference type="InterPro" id="IPR047525">
    <property type="entry name" value="TfoX-like"/>
</dbReference>
<dbReference type="PANTHER" id="PTHR36121:SF1">
    <property type="entry name" value="PROTEIN SXY"/>
    <property type="match status" value="1"/>
</dbReference>
<sequence>MAAQDPFVAYLLELVSPLGGVAARRMFGGWGIYVDGAMIGLVAEEAFYLKTDGESRAAFEAAGSSPFVFEGRGRIVETSYWSVPEQALDAPDAMRPWAQRALDAARRKAAAKKPRRKRAS</sequence>
<dbReference type="Proteomes" id="UP001431217">
    <property type="component" value="Unassembled WGS sequence"/>
</dbReference>
<evidence type="ECO:0000313" key="3">
    <source>
        <dbReference type="Proteomes" id="UP001431217"/>
    </source>
</evidence>
<dbReference type="SUPFAM" id="SSF159894">
    <property type="entry name" value="YgaC/TfoX-N like"/>
    <property type="match status" value="1"/>
</dbReference>
<dbReference type="RefSeq" id="WP_249472492.1">
    <property type="nucleotide sequence ID" value="NZ_JAMBEP010000001.1"/>
</dbReference>
<protein>
    <submittedName>
        <fullName evidence="2">TfoX/Sxy family protein</fullName>
    </submittedName>
</protein>